<proteinExistence type="predicted"/>
<dbReference type="OrthoDB" id="3238949at2"/>
<evidence type="ECO:0000256" key="2">
    <source>
        <dbReference type="SAM" id="Phobius"/>
    </source>
</evidence>
<dbReference type="AlphaFoldDB" id="A0A2U2MQS8"/>
<feature type="compositionally biased region" description="Low complexity" evidence="1">
    <location>
        <begin position="1"/>
        <end position="15"/>
    </location>
</feature>
<name>A0A2U2MQS8_9BIFI</name>
<reference evidence="3 4" key="1">
    <citation type="journal article" date="2018" name="Int. J. Syst. Evol. Microbiol.">
        <title>Bifidobacterium catulorum sp. nov., a novel taxon from the faeces of the baby common marmoset (Callithrix jacchus).</title>
        <authorList>
            <person name="Modesto M."/>
            <person name="Michelini S."/>
            <person name="Oki K."/>
            <person name="Biavati B."/>
            <person name="Watanabe K."/>
            <person name="Mattarelli P."/>
        </authorList>
    </citation>
    <scope>NUCLEOTIDE SEQUENCE [LARGE SCALE GENOMIC DNA]</scope>
    <source>
        <strain evidence="3 4">MRM 8.19</strain>
    </source>
</reference>
<evidence type="ECO:0000313" key="4">
    <source>
        <dbReference type="Proteomes" id="UP000245753"/>
    </source>
</evidence>
<evidence type="ECO:0000256" key="1">
    <source>
        <dbReference type="SAM" id="MobiDB-lite"/>
    </source>
</evidence>
<protein>
    <submittedName>
        <fullName evidence="3">Uncharacterized protein</fullName>
    </submittedName>
</protein>
<organism evidence="3 4">
    <name type="scientific">Bifidobacterium catulorum</name>
    <dbReference type="NCBI Taxonomy" id="1630173"/>
    <lineage>
        <taxon>Bacteria</taxon>
        <taxon>Bacillati</taxon>
        <taxon>Actinomycetota</taxon>
        <taxon>Actinomycetes</taxon>
        <taxon>Bifidobacteriales</taxon>
        <taxon>Bifidobacteriaceae</taxon>
        <taxon>Bifidobacterium</taxon>
    </lineage>
</organism>
<feature type="region of interest" description="Disordered" evidence="1">
    <location>
        <begin position="1"/>
        <end position="32"/>
    </location>
</feature>
<evidence type="ECO:0000313" key="3">
    <source>
        <dbReference type="EMBL" id="PWG59201.1"/>
    </source>
</evidence>
<comment type="caution">
    <text evidence="3">The sequence shown here is derived from an EMBL/GenBank/DDBJ whole genome shotgun (WGS) entry which is preliminary data.</text>
</comment>
<keyword evidence="2" id="KW-0812">Transmembrane</keyword>
<dbReference type="RefSeq" id="WP_109137916.1">
    <property type="nucleotide sequence ID" value="NZ_QFFN01000031.1"/>
</dbReference>
<keyword evidence="2" id="KW-1133">Transmembrane helix</keyword>
<gene>
    <name evidence="3" type="ORF">DF200_08870</name>
</gene>
<keyword evidence="2" id="KW-0472">Membrane</keyword>
<sequence length="82" mass="8845">MTNMTDGNMDMNGMGESDDVTPEIVDGGRSRSCPWKTLGNRDGLMPSIASAALMAGVIAVSCYGQYLLTKWACKAAIRQTRR</sequence>
<dbReference type="EMBL" id="QFFN01000031">
    <property type="protein sequence ID" value="PWG59201.1"/>
    <property type="molecule type" value="Genomic_DNA"/>
</dbReference>
<feature type="transmembrane region" description="Helical" evidence="2">
    <location>
        <begin position="44"/>
        <end position="68"/>
    </location>
</feature>
<accession>A0A2U2MQS8</accession>
<dbReference type="Proteomes" id="UP000245753">
    <property type="component" value="Unassembled WGS sequence"/>
</dbReference>
<keyword evidence="4" id="KW-1185">Reference proteome</keyword>